<organism evidence="2 3">
    <name type="scientific">Halococcus salifodinae DSM 8989</name>
    <dbReference type="NCBI Taxonomy" id="1227456"/>
    <lineage>
        <taxon>Archaea</taxon>
        <taxon>Methanobacteriati</taxon>
        <taxon>Methanobacteriota</taxon>
        <taxon>Stenosarchaea group</taxon>
        <taxon>Halobacteria</taxon>
        <taxon>Halobacteriales</taxon>
        <taxon>Halococcaceae</taxon>
        <taxon>Halococcus</taxon>
    </lineage>
</organism>
<gene>
    <name evidence="2" type="ORF">C450_07617</name>
</gene>
<dbReference type="InterPro" id="IPR008136">
    <property type="entry name" value="CinA_C"/>
</dbReference>
<dbReference type="STRING" id="1227456.C450_07617"/>
<protein>
    <submittedName>
        <fullName evidence="2">Damage inducible protein CinA</fullName>
    </submittedName>
</protein>
<dbReference type="Proteomes" id="UP000011625">
    <property type="component" value="Unassembled WGS sequence"/>
</dbReference>
<keyword evidence="3" id="KW-1185">Reference proteome</keyword>
<accession>M0N7R6</accession>
<evidence type="ECO:0000259" key="1">
    <source>
        <dbReference type="Pfam" id="PF02464"/>
    </source>
</evidence>
<dbReference type="PATRIC" id="fig|1227456.3.peg.1523"/>
<evidence type="ECO:0000313" key="2">
    <source>
        <dbReference type="EMBL" id="EMA53164.1"/>
    </source>
</evidence>
<dbReference type="EMBL" id="AOME01000051">
    <property type="protein sequence ID" value="EMA53164.1"/>
    <property type="molecule type" value="Genomic_DNA"/>
</dbReference>
<dbReference type="Gene3D" id="3.90.950.20">
    <property type="entry name" value="CinA-like"/>
    <property type="match status" value="1"/>
</dbReference>
<sequence>MAQDPNEPPIEERLGDALRETDATIAVAESCTGGLVGSLLTDVPGSSDYFDRSLVTYSSRAKRALLAVPREDLDAHGAVSAPVARAMARGARDTADTTWGVATTGIAGPDGGTDEKPVGTVHVGVAYAGGWGTGDSAAATEHHVFEGSRREVKRKIAERALRAVLEQLDERRNPNSNDTA</sequence>
<proteinExistence type="predicted"/>
<dbReference type="AlphaFoldDB" id="M0N7R6"/>
<comment type="caution">
    <text evidence="2">The sequence shown here is derived from an EMBL/GenBank/DDBJ whole genome shotgun (WGS) entry which is preliminary data.</text>
</comment>
<reference evidence="2 3" key="1">
    <citation type="journal article" date="2014" name="PLoS Genet.">
        <title>Phylogenetically driven sequencing of extremely halophilic archaea reveals strategies for static and dynamic osmo-response.</title>
        <authorList>
            <person name="Becker E.A."/>
            <person name="Seitzer P.M."/>
            <person name="Tritt A."/>
            <person name="Larsen D."/>
            <person name="Krusor M."/>
            <person name="Yao A.I."/>
            <person name="Wu D."/>
            <person name="Madern D."/>
            <person name="Eisen J.A."/>
            <person name="Darling A.E."/>
            <person name="Facciotti M.T."/>
        </authorList>
    </citation>
    <scope>NUCLEOTIDE SEQUENCE [LARGE SCALE GENOMIC DNA]</scope>
    <source>
        <strain evidence="2 3">DSM 8989</strain>
    </source>
</reference>
<dbReference type="InterPro" id="IPR036653">
    <property type="entry name" value="CinA-like_C"/>
</dbReference>
<evidence type="ECO:0000313" key="3">
    <source>
        <dbReference type="Proteomes" id="UP000011625"/>
    </source>
</evidence>
<feature type="domain" description="CinA C-terminal" evidence="1">
    <location>
        <begin position="10"/>
        <end position="167"/>
    </location>
</feature>
<dbReference type="RefSeq" id="WP_005042131.1">
    <property type="nucleotide sequence ID" value="NZ_AOME01000051.1"/>
</dbReference>
<dbReference type="Pfam" id="PF02464">
    <property type="entry name" value="CinA"/>
    <property type="match status" value="1"/>
</dbReference>
<dbReference type="NCBIfam" id="TIGR00199">
    <property type="entry name" value="PncC_domain"/>
    <property type="match status" value="1"/>
</dbReference>
<name>M0N7R6_9EURY</name>
<dbReference type="SUPFAM" id="SSF142433">
    <property type="entry name" value="CinA-like"/>
    <property type="match status" value="1"/>
</dbReference>
<dbReference type="OrthoDB" id="305448at2157"/>